<keyword evidence="3" id="KW-1185">Reference proteome</keyword>
<proteinExistence type="predicted"/>
<comment type="caution">
    <text evidence="2">The sequence shown here is derived from an EMBL/GenBank/DDBJ whole genome shotgun (WGS) entry which is preliminary data.</text>
</comment>
<name>A0A9P7BZE5_9FUNG</name>
<organism evidence="2 3">
    <name type="scientific">Rhizopus delemar</name>
    <dbReference type="NCBI Taxonomy" id="936053"/>
    <lineage>
        <taxon>Eukaryota</taxon>
        <taxon>Fungi</taxon>
        <taxon>Fungi incertae sedis</taxon>
        <taxon>Mucoromycota</taxon>
        <taxon>Mucoromycotina</taxon>
        <taxon>Mucoromycetes</taxon>
        <taxon>Mucorales</taxon>
        <taxon>Mucorineae</taxon>
        <taxon>Rhizopodaceae</taxon>
        <taxon>Rhizopus</taxon>
    </lineage>
</organism>
<accession>A0A9P7BZE5</accession>
<feature type="compositionally biased region" description="Basic and acidic residues" evidence="1">
    <location>
        <begin position="38"/>
        <end position="53"/>
    </location>
</feature>
<feature type="region of interest" description="Disordered" evidence="1">
    <location>
        <begin position="1"/>
        <end position="68"/>
    </location>
</feature>
<dbReference type="AlphaFoldDB" id="A0A9P7BZE5"/>
<feature type="compositionally biased region" description="Basic residues" evidence="1">
    <location>
        <begin position="10"/>
        <end position="20"/>
    </location>
</feature>
<dbReference type="Proteomes" id="UP000740926">
    <property type="component" value="Unassembled WGS sequence"/>
</dbReference>
<dbReference type="EMBL" id="JAANIU010017858">
    <property type="protein sequence ID" value="KAG1526128.1"/>
    <property type="molecule type" value="Genomic_DNA"/>
</dbReference>
<evidence type="ECO:0000313" key="2">
    <source>
        <dbReference type="EMBL" id="KAG1526128.1"/>
    </source>
</evidence>
<evidence type="ECO:0000256" key="1">
    <source>
        <dbReference type="SAM" id="MobiDB-lite"/>
    </source>
</evidence>
<gene>
    <name evidence="2" type="ORF">G6F50_018403</name>
</gene>
<protein>
    <submittedName>
        <fullName evidence="2">Uncharacterized protein</fullName>
    </submittedName>
</protein>
<reference evidence="2 3" key="1">
    <citation type="journal article" date="2020" name="Microb. Genom.">
        <title>Genetic diversity of clinical and environmental Mucorales isolates obtained from an investigation of mucormycosis cases among solid organ transplant recipients.</title>
        <authorList>
            <person name="Nguyen M.H."/>
            <person name="Kaul D."/>
            <person name="Muto C."/>
            <person name="Cheng S.J."/>
            <person name="Richter R.A."/>
            <person name="Bruno V.M."/>
            <person name="Liu G."/>
            <person name="Beyhan S."/>
            <person name="Sundermann A.J."/>
            <person name="Mounaud S."/>
            <person name="Pasculle A.W."/>
            <person name="Nierman W.C."/>
            <person name="Driscoll E."/>
            <person name="Cumbie R."/>
            <person name="Clancy C.J."/>
            <person name="Dupont C.L."/>
        </authorList>
    </citation>
    <scope>NUCLEOTIDE SEQUENCE [LARGE SCALE GENOMIC DNA]</scope>
    <source>
        <strain evidence="2 3">GL24</strain>
    </source>
</reference>
<sequence length="68" mass="7178">MGSGNAGPHRNGRCPGRARRGPAGGHHAAALAAQVRGRVKDVDRRAGPRDRAGVRIVVKPFPAHGRQR</sequence>
<evidence type="ECO:0000313" key="3">
    <source>
        <dbReference type="Proteomes" id="UP000740926"/>
    </source>
</evidence>
<feature type="compositionally biased region" description="Low complexity" evidence="1">
    <location>
        <begin position="25"/>
        <end position="36"/>
    </location>
</feature>